<dbReference type="KEGG" id="psn:Pedsa_0842"/>
<evidence type="ECO:0000256" key="3">
    <source>
        <dbReference type="ARBA" id="ARBA00022553"/>
    </source>
</evidence>
<dbReference type="PROSITE" id="PS00018">
    <property type="entry name" value="EF_HAND_1"/>
    <property type="match status" value="1"/>
</dbReference>
<dbReference type="Pfam" id="PF07495">
    <property type="entry name" value="Y_Y_Y"/>
    <property type="match status" value="1"/>
</dbReference>
<name>F0S9Q8_PSESL</name>
<dbReference type="CDD" id="cd00082">
    <property type="entry name" value="HisKA"/>
    <property type="match status" value="1"/>
</dbReference>
<dbReference type="Pfam" id="PF07494">
    <property type="entry name" value="Reg_prop"/>
    <property type="match status" value="10"/>
</dbReference>
<evidence type="ECO:0000256" key="7">
    <source>
        <dbReference type="PROSITE-ProRule" id="PRU00169"/>
    </source>
</evidence>
<dbReference type="InterPro" id="IPR004358">
    <property type="entry name" value="Sig_transdc_His_kin-like_C"/>
</dbReference>
<dbReference type="InterPro" id="IPR018062">
    <property type="entry name" value="HTH_AraC-typ_CS"/>
</dbReference>
<dbReference type="SUPFAM" id="SSF46689">
    <property type="entry name" value="Homeodomain-like"/>
    <property type="match status" value="1"/>
</dbReference>
<gene>
    <name evidence="12" type="ordered locus">Pedsa_0842</name>
</gene>
<keyword evidence="5" id="KW-0238">DNA-binding</keyword>
<dbReference type="InterPro" id="IPR018060">
    <property type="entry name" value="HTH_AraC"/>
</dbReference>
<dbReference type="Pfam" id="PF02518">
    <property type="entry name" value="HATPase_c"/>
    <property type="match status" value="1"/>
</dbReference>
<keyword evidence="4" id="KW-0805">Transcription regulation</keyword>
<dbReference type="InterPro" id="IPR003594">
    <property type="entry name" value="HATPase_dom"/>
</dbReference>
<dbReference type="InterPro" id="IPR011123">
    <property type="entry name" value="Y_Y_Y"/>
</dbReference>
<dbReference type="Pfam" id="PF00512">
    <property type="entry name" value="HisKA"/>
    <property type="match status" value="1"/>
</dbReference>
<dbReference type="InterPro" id="IPR011110">
    <property type="entry name" value="Reg_prop"/>
</dbReference>
<dbReference type="PROSITE" id="PS01124">
    <property type="entry name" value="HTH_ARAC_FAMILY_2"/>
    <property type="match status" value="1"/>
</dbReference>
<dbReference type="SUPFAM" id="SSF47384">
    <property type="entry name" value="Homodimeric domain of signal transducing histidine kinase"/>
    <property type="match status" value="1"/>
</dbReference>
<dbReference type="SMART" id="SM00342">
    <property type="entry name" value="HTH_ARAC"/>
    <property type="match status" value="1"/>
</dbReference>
<dbReference type="Pfam" id="PF12833">
    <property type="entry name" value="HTH_18"/>
    <property type="match status" value="1"/>
</dbReference>
<keyword evidence="12" id="KW-0808">Transferase</keyword>
<sequence>MLAAKRWSFKLFIILFLVSPSIFAQMKNTFEHITVEQGLSQSAVLSIAQDSLGFMWFGTKDGLNRYDSKNVEVYRSKSKDPKSLSSSININTLLVDSKGFLWIGTQHGLNKYLAESDSFQQFLHRGDNPKTISNEVIRSLFEDNEGNVWVGTEKGLNKVLPDGSIERFEVEKYSKNGLTNDFIKTIYQDRQGIMWLGTTGGLVKMTNAGKTYKFKFYESDKNKENSISGNDISSIIEDYQGNLWIGTRLKGFNLFDRNKETFVRFDIRSGVGLSSDDIRKITVDKNGKLWIATLGGVNIFNPLISKVEQIFVNEPENPNSLSQNSTYDIYQDKLGSMWIGTYFGGLNITHTLNPPFTLYQHFSYKNSLSSNIVSAMVEDGYGNLWIGTEGGGLNYLDRKTGRFKEYKHTQGEENSLSSNLVKDLALDAEGNLWATTFEGGLNVYNPKTGKFRIYKHTSSLKSNRLSNILIDSKQKVWVGSRNGLFIYDSHLDIFKQTDVPHSFISSIYEDSEGRIWVASDTGLFLKGNKSNHFVNITLKDNPSWFLRINAISEDSKGKIWFATHNGILVYSDKDKTVKLYTENQGLPTNSILGVIEDNQKNLWFSTTKGLVKFEKGIFKTYNTADGLAGNVFNFNSFLKGGNGELFFGGFNGMISFRPEDIKENKAKPTVILTGVYLPDKVVKVGDETEILKKAIWDTPKIGIPYKESVFSLDFAVLNYISPNKNKYAYKLEGIDKQWIELQSPNISFNKLSDGEYILLVRGSNNDGVWSDIKKLKITIYPPFWKSWWAYLFYLAIIAGIGFVVIRYFIMEALLKKEHEVHQLKVDFFRNVSHEIRTPLTLILGPIEKLIGDPETSLPIKDQLSGVNKHVKRLTKLINELLDFSKVEAGKMKLRVERVNLVDFTHDIYQSFQYKARETGIQYRFSSAKSSIEAYIDKAQLEKVFYNLLSNAFKFTPNDGRVDVTIEETATDILVRIIDSGKGIGKENKEKIFTNFYQEDTDQRNIGTGIGLALSKSIAKLHKGDLIVEDDDRETIFCLSLKKGFEHLNEFEIIEDQYEGKLADYDVDVEEQENEAELPSILVIEDNKEVRDFVVDTLKEKYSVLTAENGSEGLKLTLTHMPDIVISDVMMPVMDGIAYCRAVKSDERINHIPVVLLTARTGESDELEGLKIGADAYMTKPFTIDKLKYTVSNLVALQEAMRSKFTRRLSLEPNQPETEHPDNRFIEKVLHLLEENIGNPNFGVNDFASEIGMSTPIFYKKIKAITGLTVNNFMKSFRLKRALQLMEQKRGTISEIAYNVGFTDPKYFSKEFKKQFGKTPTEFISCQYS</sequence>
<dbReference type="SMART" id="SM00387">
    <property type="entry name" value="HATPase_c"/>
    <property type="match status" value="1"/>
</dbReference>
<evidence type="ECO:0000256" key="4">
    <source>
        <dbReference type="ARBA" id="ARBA00023015"/>
    </source>
</evidence>
<dbReference type="SMART" id="SM00448">
    <property type="entry name" value="REC"/>
    <property type="match status" value="1"/>
</dbReference>
<dbReference type="PANTHER" id="PTHR43547">
    <property type="entry name" value="TWO-COMPONENT HISTIDINE KINASE"/>
    <property type="match status" value="1"/>
</dbReference>
<keyword evidence="13" id="KW-1185">Reference proteome</keyword>
<comment type="catalytic activity">
    <reaction evidence="1">
        <text>ATP + protein L-histidine = ADP + protein N-phospho-L-histidine.</text>
        <dbReference type="EC" id="2.7.13.3"/>
    </reaction>
</comment>
<dbReference type="InterPro" id="IPR011006">
    <property type="entry name" value="CheY-like_superfamily"/>
</dbReference>
<feature type="domain" description="Response regulatory" evidence="11">
    <location>
        <begin position="1079"/>
        <end position="1194"/>
    </location>
</feature>
<dbReference type="OrthoDB" id="9809670at2"/>
<feature type="domain" description="Histidine kinase" evidence="10">
    <location>
        <begin position="830"/>
        <end position="1044"/>
    </location>
</feature>
<keyword evidence="8" id="KW-0812">Transmembrane</keyword>
<evidence type="ECO:0000256" key="2">
    <source>
        <dbReference type="ARBA" id="ARBA00012438"/>
    </source>
</evidence>
<dbReference type="Proteomes" id="UP000000310">
    <property type="component" value="Chromosome"/>
</dbReference>
<protein>
    <recommendedName>
        <fullName evidence="2">histidine kinase</fullName>
        <ecNumber evidence="2">2.7.13.3</ecNumber>
    </recommendedName>
</protein>
<keyword evidence="8" id="KW-1133">Transmembrane helix</keyword>
<keyword evidence="12" id="KW-0418">Kinase</keyword>
<evidence type="ECO:0000256" key="8">
    <source>
        <dbReference type="SAM" id="Phobius"/>
    </source>
</evidence>
<keyword evidence="6" id="KW-0804">Transcription</keyword>
<dbReference type="InterPro" id="IPR003661">
    <property type="entry name" value="HisK_dim/P_dom"/>
</dbReference>
<dbReference type="EMBL" id="CP002545">
    <property type="protein sequence ID" value="ADY51414.1"/>
    <property type="molecule type" value="Genomic_DNA"/>
</dbReference>
<evidence type="ECO:0000259" key="10">
    <source>
        <dbReference type="PROSITE" id="PS50109"/>
    </source>
</evidence>
<evidence type="ECO:0000313" key="12">
    <source>
        <dbReference type="EMBL" id="ADY51414.1"/>
    </source>
</evidence>
<dbReference type="InterPro" id="IPR018247">
    <property type="entry name" value="EF_Hand_1_Ca_BS"/>
</dbReference>
<dbReference type="HOGENOM" id="CLU_000445_28_1_10"/>
<feature type="domain" description="HTH araC/xylS-type" evidence="9">
    <location>
        <begin position="1226"/>
        <end position="1325"/>
    </location>
</feature>
<feature type="transmembrane region" description="Helical" evidence="8">
    <location>
        <begin position="787"/>
        <end position="809"/>
    </location>
</feature>
<dbReference type="CDD" id="cd17574">
    <property type="entry name" value="REC_OmpR"/>
    <property type="match status" value="1"/>
</dbReference>
<dbReference type="GO" id="GO:0000155">
    <property type="term" value="F:phosphorelay sensor kinase activity"/>
    <property type="evidence" value="ECO:0007669"/>
    <property type="project" value="InterPro"/>
</dbReference>
<reference evidence="12 13" key="1">
    <citation type="journal article" date="2011" name="Stand. Genomic Sci.">
        <title>Complete genome sequence of the gliding, heparinolytic Pedobacter saltans type strain (113).</title>
        <authorList>
            <person name="Liolios K."/>
            <person name="Sikorski J."/>
            <person name="Lu M."/>
            <person name="Nolan M."/>
            <person name="Lapidus A."/>
            <person name="Lucas S."/>
            <person name="Hammon N."/>
            <person name="Deshpande S."/>
            <person name="Cheng J.F."/>
            <person name="Tapia R."/>
            <person name="Han C."/>
            <person name="Goodwin L."/>
            <person name="Pitluck S."/>
            <person name="Huntemann M."/>
            <person name="Ivanova N."/>
            <person name="Pagani I."/>
            <person name="Mavromatis K."/>
            <person name="Ovchinikova G."/>
            <person name="Pati A."/>
            <person name="Chen A."/>
            <person name="Palaniappan K."/>
            <person name="Land M."/>
            <person name="Hauser L."/>
            <person name="Brambilla E.M."/>
            <person name="Kotsyurbenko O."/>
            <person name="Rohde M."/>
            <person name="Tindall B.J."/>
            <person name="Abt B."/>
            <person name="Goker M."/>
            <person name="Detter J.C."/>
            <person name="Woyke T."/>
            <person name="Bristow J."/>
            <person name="Eisen J.A."/>
            <person name="Markowitz V."/>
            <person name="Hugenholtz P."/>
            <person name="Klenk H.P."/>
            <person name="Kyrpides N.C."/>
        </authorList>
    </citation>
    <scope>NUCLEOTIDE SEQUENCE [LARGE SCALE GENOMIC DNA]</scope>
    <source>
        <strain evidence="13">ATCC 51119 / DSM 12145 / JCM 21818 / LMG 10337 / NBRC 100064 / NCIMB 13643</strain>
    </source>
</reference>
<dbReference type="eggNOG" id="COG3292">
    <property type="taxonomic scope" value="Bacteria"/>
</dbReference>
<dbReference type="Gene3D" id="1.10.287.130">
    <property type="match status" value="1"/>
</dbReference>
<dbReference type="GO" id="GO:0003700">
    <property type="term" value="F:DNA-binding transcription factor activity"/>
    <property type="evidence" value="ECO:0007669"/>
    <property type="project" value="InterPro"/>
</dbReference>
<dbReference type="SUPFAM" id="SSF63829">
    <property type="entry name" value="Calcium-dependent phosphotriesterase"/>
    <property type="match status" value="2"/>
</dbReference>
<dbReference type="EC" id="2.7.13.3" evidence="2"/>
<evidence type="ECO:0000259" key="9">
    <source>
        <dbReference type="PROSITE" id="PS01124"/>
    </source>
</evidence>
<dbReference type="InterPro" id="IPR013783">
    <property type="entry name" value="Ig-like_fold"/>
</dbReference>
<dbReference type="FunFam" id="2.60.40.10:FF:000791">
    <property type="entry name" value="Two-component system sensor histidine kinase/response regulator"/>
    <property type="match status" value="1"/>
</dbReference>
<dbReference type="Gene3D" id="2.60.40.10">
    <property type="entry name" value="Immunoglobulins"/>
    <property type="match status" value="1"/>
</dbReference>
<dbReference type="InterPro" id="IPR001789">
    <property type="entry name" value="Sig_transdc_resp-reg_receiver"/>
</dbReference>
<dbReference type="PANTHER" id="PTHR43547:SF2">
    <property type="entry name" value="HYBRID SIGNAL TRANSDUCTION HISTIDINE KINASE C"/>
    <property type="match status" value="1"/>
</dbReference>
<dbReference type="eggNOG" id="COG2205">
    <property type="taxonomic scope" value="Bacteria"/>
</dbReference>
<reference evidence="13" key="2">
    <citation type="submission" date="2011-02" db="EMBL/GenBank/DDBJ databases">
        <title>The complete genome of Pedobacter saltans DSM 12145.</title>
        <authorList>
            <consortium name="US DOE Joint Genome Institute (JGI-PGF)"/>
            <person name="Lucas S."/>
            <person name="Copeland A."/>
            <person name="Lapidus A."/>
            <person name="Bruce D."/>
            <person name="Goodwin L."/>
            <person name="Pitluck S."/>
            <person name="Kyrpides N."/>
            <person name="Mavromatis K."/>
            <person name="Pagani I."/>
            <person name="Ivanova N."/>
            <person name="Ovchinnikova G."/>
            <person name="Lu M."/>
            <person name="Detter J.C."/>
            <person name="Han C."/>
            <person name="Land M."/>
            <person name="Hauser L."/>
            <person name="Markowitz V."/>
            <person name="Cheng J.-F."/>
            <person name="Hugenholtz P."/>
            <person name="Woyke T."/>
            <person name="Wu D."/>
            <person name="Tindall B."/>
            <person name="Pomrenke H.G."/>
            <person name="Brambilla E."/>
            <person name="Klenk H.-P."/>
            <person name="Eisen J.A."/>
        </authorList>
    </citation>
    <scope>NUCLEOTIDE SEQUENCE [LARGE SCALE GENOMIC DNA]</scope>
    <source>
        <strain evidence="13">ATCC 51119 / DSM 12145 / JCM 21818 / LMG 10337 / NBRC 100064 / NCIMB 13643</strain>
    </source>
</reference>
<dbReference type="Pfam" id="PF00072">
    <property type="entry name" value="Response_reg"/>
    <property type="match status" value="1"/>
</dbReference>
<dbReference type="PROSITE" id="PS00041">
    <property type="entry name" value="HTH_ARAC_FAMILY_1"/>
    <property type="match status" value="1"/>
</dbReference>
<dbReference type="STRING" id="762903.Pedsa_0842"/>
<dbReference type="InterPro" id="IPR015943">
    <property type="entry name" value="WD40/YVTN_repeat-like_dom_sf"/>
</dbReference>
<dbReference type="Gene3D" id="1.10.10.60">
    <property type="entry name" value="Homeodomain-like"/>
    <property type="match status" value="1"/>
</dbReference>
<dbReference type="FunFam" id="1.10.287.130:FF:000045">
    <property type="entry name" value="Two-component system sensor histidine kinase/response regulator"/>
    <property type="match status" value="1"/>
</dbReference>
<dbReference type="SUPFAM" id="SSF52172">
    <property type="entry name" value="CheY-like"/>
    <property type="match status" value="1"/>
</dbReference>
<dbReference type="Gene3D" id="3.40.50.2300">
    <property type="match status" value="1"/>
</dbReference>
<dbReference type="InterPro" id="IPR009057">
    <property type="entry name" value="Homeodomain-like_sf"/>
</dbReference>
<dbReference type="Gene3D" id="2.130.10.10">
    <property type="entry name" value="YVTN repeat-like/Quinoprotein amine dehydrogenase"/>
    <property type="match status" value="2"/>
</dbReference>
<accession>F0S9Q8</accession>
<dbReference type="InterPro" id="IPR036890">
    <property type="entry name" value="HATPase_C_sf"/>
</dbReference>
<evidence type="ECO:0000256" key="5">
    <source>
        <dbReference type="ARBA" id="ARBA00023125"/>
    </source>
</evidence>
<dbReference type="InterPro" id="IPR036097">
    <property type="entry name" value="HisK_dim/P_sf"/>
</dbReference>
<dbReference type="PROSITE" id="PS50110">
    <property type="entry name" value="RESPONSE_REGULATORY"/>
    <property type="match status" value="1"/>
</dbReference>
<evidence type="ECO:0000313" key="13">
    <source>
        <dbReference type="Proteomes" id="UP000000310"/>
    </source>
</evidence>
<keyword evidence="3 7" id="KW-0597">Phosphoprotein</keyword>
<feature type="modified residue" description="4-aspartylphosphate" evidence="7">
    <location>
        <position position="1127"/>
    </location>
</feature>
<dbReference type="PROSITE" id="PS50109">
    <property type="entry name" value="HIS_KIN"/>
    <property type="match status" value="1"/>
</dbReference>
<dbReference type="GO" id="GO:0043565">
    <property type="term" value="F:sequence-specific DNA binding"/>
    <property type="evidence" value="ECO:0007669"/>
    <property type="project" value="InterPro"/>
</dbReference>
<dbReference type="InterPro" id="IPR005467">
    <property type="entry name" value="His_kinase_dom"/>
</dbReference>
<evidence type="ECO:0000256" key="6">
    <source>
        <dbReference type="ARBA" id="ARBA00023163"/>
    </source>
</evidence>
<keyword evidence="8" id="KW-0472">Membrane</keyword>
<proteinExistence type="predicted"/>
<dbReference type="SUPFAM" id="SSF55874">
    <property type="entry name" value="ATPase domain of HSP90 chaperone/DNA topoisomerase II/histidine kinase"/>
    <property type="match status" value="1"/>
</dbReference>
<evidence type="ECO:0000256" key="1">
    <source>
        <dbReference type="ARBA" id="ARBA00000085"/>
    </source>
</evidence>
<dbReference type="SMART" id="SM00388">
    <property type="entry name" value="HisKA"/>
    <property type="match status" value="1"/>
</dbReference>
<dbReference type="eggNOG" id="COG0745">
    <property type="taxonomic scope" value="Bacteria"/>
</dbReference>
<dbReference type="Gene3D" id="3.30.565.10">
    <property type="entry name" value="Histidine kinase-like ATPase, C-terminal domain"/>
    <property type="match status" value="1"/>
</dbReference>
<organism evidence="12 13">
    <name type="scientific">Pseudopedobacter saltans (strain ATCC 51119 / DSM 12145 / JCM 21818 / CCUG 39354 / LMG 10337 / NBRC 100064 / NCIMB 13643)</name>
    <name type="common">Pedobacter saltans</name>
    <dbReference type="NCBI Taxonomy" id="762903"/>
    <lineage>
        <taxon>Bacteria</taxon>
        <taxon>Pseudomonadati</taxon>
        <taxon>Bacteroidota</taxon>
        <taxon>Sphingobacteriia</taxon>
        <taxon>Sphingobacteriales</taxon>
        <taxon>Sphingobacteriaceae</taxon>
        <taxon>Pseudopedobacter</taxon>
    </lineage>
</organism>
<evidence type="ECO:0000259" key="11">
    <source>
        <dbReference type="PROSITE" id="PS50110"/>
    </source>
</evidence>
<dbReference type="PRINTS" id="PR00344">
    <property type="entry name" value="BCTRLSENSOR"/>
</dbReference>